<accession>A0ABT8DP60</accession>
<dbReference type="Gene3D" id="1.20.120.160">
    <property type="entry name" value="HPT domain"/>
    <property type="match status" value="1"/>
</dbReference>
<dbReference type="InterPro" id="IPR011006">
    <property type="entry name" value="CheY-like_superfamily"/>
</dbReference>
<dbReference type="InterPro" id="IPR008207">
    <property type="entry name" value="Sig_transdc_His_kin_Hpt_dom"/>
</dbReference>
<dbReference type="InterPro" id="IPR036890">
    <property type="entry name" value="HATPase_C_sf"/>
</dbReference>
<dbReference type="EMBL" id="JAUHHC010000002">
    <property type="protein sequence ID" value="MDN3920135.1"/>
    <property type="molecule type" value="Genomic_DNA"/>
</dbReference>
<evidence type="ECO:0000313" key="10">
    <source>
        <dbReference type="EMBL" id="MDN3920135.1"/>
    </source>
</evidence>
<evidence type="ECO:0000259" key="8">
    <source>
        <dbReference type="PROSITE" id="PS50110"/>
    </source>
</evidence>
<gene>
    <name evidence="10" type="ORF">QWJ38_07565</name>
</gene>
<dbReference type="InterPro" id="IPR001789">
    <property type="entry name" value="Sig_transdc_resp-reg_receiver"/>
</dbReference>
<dbReference type="SUPFAM" id="SSF52172">
    <property type="entry name" value="CheY-like"/>
    <property type="match status" value="1"/>
</dbReference>
<dbReference type="Pfam" id="PF02518">
    <property type="entry name" value="HATPase_c"/>
    <property type="match status" value="1"/>
</dbReference>
<dbReference type="Gene3D" id="3.30.565.10">
    <property type="entry name" value="Histidine kinase-like ATPase, C-terminal domain"/>
    <property type="match status" value="1"/>
</dbReference>
<dbReference type="Pfam" id="PF01627">
    <property type="entry name" value="Hpt"/>
    <property type="match status" value="1"/>
</dbReference>
<protein>
    <recommendedName>
        <fullName evidence="2">histidine kinase</fullName>
        <ecNumber evidence="2">2.7.13.3</ecNumber>
    </recommendedName>
</protein>
<dbReference type="Pfam" id="PF00072">
    <property type="entry name" value="Response_reg"/>
    <property type="match status" value="1"/>
</dbReference>
<comment type="caution">
    <text evidence="10">The sequence shown here is derived from an EMBL/GenBank/DDBJ whole genome shotgun (WGS) entry which is preliminary data.</text>
</comment>
<dbReference type="SMART" id="SM00387">
    <property type="entry name" value="HATPase_c"/>
    <property type="match status" value="1"/>
</dbReference>
<keyword evidence="4" id="KW-0902">Two-component regulatory system</keyword>
<dbReference type="InterPro" id="IPR036641">
    <property type="entry name" value="HPT_dom_sf"/>
</dbReference>
<feature type="domain" description="Response regulatory" evidence="8">
    <location>
        <begin position="495"/>
        <end position="612"/>
    </location>
</feature>
<proteinExistence type="predicted"/>
<dbReference type="SUPFAM" id="SSF55874">
    <property type="entry name" value="ATPase domain of HSP90 chaperone/DNA topoisomerase II/histidine kinase"/>
    <property type="match status" value="1"/>
</dbReference>
<dbReference type="Gene3D" id="1.10.287.130">
    <property type="match status" value="1"/>
</dbReference>
<dbReference type="PROSITE" id="PS50894">
    <property type="entry name" value="HPT"/>
    <property type="match status" value="1"/>
</dbReference>
<dbReference type="CDD" id="cd00082">
    <property type="entry name" value="HisKA"/>
    <property type="match status" value="1"/>
</dbReference>
<dbReference type="Gene3D" id="3.40.50.2300">
    <property type="match status" value="1"/>
</dbReference>
<dbReference type="SMART" id="SM00388">
    <property type="entry name" value="HisKA"/>
    <property type="match status" value="1"/>
</dbReference>
<evidence type="ECO:0000256" key="4">
    <source>
        <dbReference type="ARBA" id="ARBA00023012"/>
    </source>
</evidence>
<dbReference type="InterPro" id="IPR003594">
    <property type="entry name" value="HATPase_dom"/>
</dbReference>
<dbReference type="RefSeq" id="WP_290358447.1">
    <property type="nucleotide sequence ID" value="NZ_JAUHHC010000002.1"/>
</dbReference>
<dbReference type="CDD" id="cd17546">
    <property type="entry name" value="REC_hyHK_CKI1_RcsC-like"/>
    <property type="match status" value="1"/>
</dbReference>
<dbReference type="SUPFAM" id="SSF47384">
    <property type="entry name" value="Homodimeric domain of signal transducing histidine kinase"/>
    <property type="match status" value="1"/>
</dbReference>
<dbReference type="Proteomes" id="UP001228044">
    <property type="component" value="Unassembled WGS sequence"/>
</dbReference>
<evidence type="ECO:0000256" key="3">
    <source>
        <dbReference type="ARBA" id="ARBA00022553"/>
    </source>
</evidence>
<sequence length="735" mass="80559">MKTPPASRRRRSLRMLLAALGAMLVLAFGAVGLLQAHQFKLLNATTRYQDDYLVWSLFQFEVEYLKLRLALEQAAGPSVAIDAEAVEQRYEIFVSRLGLLEDEHAAKILQEHPDYRRTLERSRRFVQWADALPLNAETVRARPQALNEAIERMDGLAEAIRELSLTATHHVSAQVSERNELVRRLNQQSIALTLLQCVLALSFAAVMIRQFRRLARYGREQKALAQRLQDARQEVELGSRAKSVFQAHMSHELRTPMHGLLGMLSLLKDSGLTPAQQGQLQAASDSARHLLSVLNDLLDVSKLEAGGIELHPQPLQLAGLLRELEELSWPQALVKGLDLRIAMDGDVPAWVSADPTRLRQILLNLLGNALKFSEHGRVALQLSRQNDALGRELLRFEVSDTGIGMDAATQARLFQRRDAAGASEADARQPPRFGGGLSLEVSRRLARAMGGDLHVASEPGQGSVFALELRLPACEPPPAAAAAAQQAARATTRLKILVSEDHDTNRTFLAAVLERLGHQAVFCENGLEALQRLKTEDFDLVLMDLHTPMMDGFQAARAMRALPAPKSAVRIIALSADANEAARERALQAGMDDFLAKPVGIEQLSQTIARHGSERPGEPQLAPHLDERTLAELRRHLPEARVRQLYAGFVAGLASTRAALQQAQSRQDSAALRAATHSIKGAAANLGLNLVAEPARALEAALAEAADWLQIERHIGALLEALGRSEALCSERGLA</sequence>
<dbReference type="Pfam" id="PF00512">
    <property type="entry name" value="HisKA"/>
    <property type="match status" value="1"/>
</dbReference>
<dbReference type="PROSITE" id="PS50109">
    <property type="entry name" value="HIS_KIN"/>
    <property type="match status" value="1"/>
</dbReference>
<keyword evidence="11" id="KW-1185">Reference proteome</keyword>
<feature type="domain" description="Histidine kinase" evidence="7">
    <location>
        <begin position="248"/>
        <end position="473"/>
    </location>
</feature>
<feature type="modified residue" description="4-aspartylphosphate" evidence="6">
    <location>
        <position position="544"/>
    </location>
</feature>
<evidence type="ECO:0000256" key="2">
    <source>
        <dbReference type="ARBA" id="ARBA00012438"/>
    </source>
</evidence>
<evidence type="ECO:0000256" key="5">
    <source>
        <dbReference type="PROSITE-ProRule" id="PRU00110"/>
    </source>
</evidence>
<dbReference type="SUPFAM" id="SSF47226">
    <property type="entry name" value="Histidine-containing phosphotransfer domain, HPT domain"/>
    <property type="match status" value="1"/>
</dbReference>
<dbReference type="PANTHER" id="PTHR45339">
    <property type="entry name" value="HYBRID SIGNAL TRANSDUCTION HISTIDINE KINASE J"/>
    <property type="match status" value="1"/>
</dbReference>
<dbReference type="CDD" id="cd16922">
    <property type="entry name" value="HATPase_EvgS-ArcB-TorS-like"/>
    <property type="match status" value="1"/>
</dbReference>
<feature type="modified residue" description="Phosphohistidine" evidence="5">
    <location>
        <position position="677"/>
    </location>
</feature>
<dbReference type="PRINTS" id="PR00344">
    <property type="entry name" value="BCTRLSENSOR"/>
</dbReference>
<dbReference type="SMART" id="SM00448">
    <property type="entry name" value="REC"/>
    <property type="match status" value="1"/>
</dbReference>
<dbReference type="PANTHER" id="PTHR45339:SF3">
    <property type="entry name" value="HISTIDINE KINASE"/>
    <property type="match status" value="1"/>
</dbReference>
<organism evidence="10 11">
    <name type="scientific">Roseateles violae</name>
    <dbReference type="NCBI Taxonomy" id="3058042"/>
    <lineage>
        <taxon>Bacteria</taxon>
        <taxon>Pseudomonadati</taxon>
        <taxon>Pseudomonadota</taxon>
        <taxon>Betaproteobacteria</taxon>
        <taxon>Burkholderiales</taxon>
        <taxon>Sphaerotilaceae</taxon>
        <taxon>Roseateles</taxon>
    </lineage>
</organism>
<reference evidence="10 11" key="1">
    <citation type="submission" date="2023-06" db="EMBL/GenBank/DDBJ databases">
        <title>Pelomonas sp. PFR6 16S ribosomal RNA gene Genome sequencing and assembly.</title>
        <authorList>
            <person name="Woo H."/>
        </authorList>
    </citation>
    <scope>NUCLEOTIDE SEQUENCE [LARGE SCALE GENOMIC DNA]</scope>
    <source>
        <strain evidence="10 11">PFR6</strain>
    </source>
</reference>
<evidence type="ECO:0000256" key="1">
    <source>
        <dbReference type="ARBA" id="ARBA00000085"/>
    </source>
</evidence>
<evidence type="ECO:0000256" key="6">
    <source>
        <dbReference type="PROSITE-ProRule" id="PRU00169"/>
    </source>
</evidence>
<dbReference type="InterPro" id="IPR036097">
    <property type="entry name" value="HisK_dim/P_sf"/>
</dbReference>
<dbReference type="InterPro" id="IPR005467">
    <property type="entry name" value="His_kinase_dom"/>
</dbReference>
<dbReference type="InterPro" id="IPR004358">
    <property type="entry name" value="Sig_transdc_His_kin-like_C"/>
</dbReference>
<dbReference type="InterPro" id="IPR003661">
    <property type="entry name" value="HisK_dim/P_dom"/>
</dbReference>
<evidence type="ECO:0000259" key="7">
    <source>
        <dbReference type="PROSITE" id="PS50109"/>
    </source>
</evidence>
<comment type="catalytic activity">
    <reaction evidence="1">
        <text>ATP + protein L-histidine = ADP + protein N-phospho-L-histidine.</text>
        <dbReference type="EC" id="2.7.13.3"/>
    </reaction>
</comment>
<dbReference type="PROSITE" id="PS50110">
    <property type="entry name" value="RESPONSE_REGULATORY"/>
    <property type="match status" value="1"/>
</dbReference>
<name>A0ABT8DP60_9BURK</name>
<dbReference type="EC" id="2.7.13.3" evidence="2"/>
<evidence type="ECO:0000313" key="11">
    <source>
        <dbReference type="Proteomes" id="UP001228044"/>
    </source>
</evidence>
<keyword evidence="3 6" id="KW-0597">Phosphoprotein</keyword>
<feature type="domain" description="HPt" evidence="9">
    <location>
        <begin position="638"/>
        <end position="735"/>
    </location>
</feature>
<evidence type="ECO:0000259" key="9">
    <source>
        <dbReference type="PROSITE" id="PS50894"/>
    </source>
</evidence>